<dbReference type="GO" id="GO:0006015">
    <property type="term" value="P:5-phosphoribose 1-diphosphate biosynthetic process"/>
    <property type="evidence" value="ECO:0007669"/>
    <property type="project" value="TreeGrafter"/>
</dbReference>
<reference evidence="12" key="1">
    <citation type="submission" date="2017-09" db="EMBL/GenBank/DDBJ databases">
        <title>Depth-based differentiation of microbial function through sediment-hosted aquifers and enrichment of novel symbionts in the deep terrestrial subsurface.</title>
        <authorList>
            <person name="Probst A.J."/>
            <person name="Ladd B."/>
            <person name="Jarett J.K."/>
            <person name="Geller-Mcgrath D.E."/>
            <person name="Sieber C.M.K."/>
            <person name="Emerson J.B."/>
            <person name="Anantharaman K."/>
            <person name="Thomas B.C."/>
            <person name="Malmstrom R."/>
            <person name="Stieglmeier M."/>
            <person name="Klingl A."/>
            <person name="Woyke T."/>
            <person name="Ryan C.M."/>
            <person name="Banfield J.F."/>
        </authorList>
    </citation>
    <scope>NUCLEOTIDE SEQUENCE [LARGE SCALE GENOMIC DNA]</scope>
</reference>
<dbReference type="Proteomes" id="UP000228561">
    <property type="component" value="Unassembled WGS sequence"/>
</dbReference>
<evidence type="ECO:0000256" key="4">
    <source>
        <dbReference type="ARBA" id="ARBA00022727"/>
    </source>
</evidence>
<dbReference type="PANTHER" id="PTHR10210">
    <property type="entry name" value="RIBOSE-PHOSPHATE DIPHOSPHOKINASE FAMILY MEMBER"/>
    <property type="match status" value="1"/>
</dbReference>
<keyword evidence="5" id="KW-0547">Nucleotide-binding</keyword>
<comment type="caution">
    <text evidence="11">The sequence shown here is derived from an EMBL/GenBank/DDBJ whole genome shotgun (WGS) entry which is preliminary data.</text>
</comment>
<proteinExistence type="predicted"/>
<dbReference type="GO" id="GO:0004749">
    <property type="term" value="F:ribose phosphate diphosphokinase activity"/>
    <property type="evidence" value="ECO:0007669"/>
    <property type="project" value="UniProtKB-EC"/>
</dbReference>
<keyword evidence="4" id="KW-0545">Nucleotide biosynthesis</keyword>
<dbReference type="GO" id="GO:0002189">
    <property type="term" value="C:ribose phosphate diphosphokinase complex"/>
    <property type="evidence" value="ECO:0007669"/>
    <property type="project" value="TreeGrafter"/>
</dbReference>
<sequence>MREENVPFPGKLKIFSGPANYQLAKEIADCLILPLGKVRLGRHADREFDLKYEESIRGTDIFIIQPTNQPDSHLFELLSMIRTARDASAGRITAVIPYYGYARSDRKNLPRTPINAKLVADLITRAGANRILAVDFHAAQIQGFFDITVDHLFAKPVFINTLREFYKEEIAKGELIVVAPDGGATNNARAYAKKLGNAPIAIIDKRRLEPNKNEVLSIIGAEKIPGKTALEIDDLADTGGTLVKGAIALMEADAKKVDAACTHPVFSEPFFKNIANSVISNFFVSNTIEIPPEKLLDKIKVISIAPLLAEAIKEIHNNGSVSQLF</sequence>
<dbReference type="NCBIfam" id="TIGR01251">
    <property type="entry name" value="ribP_PPkin"/>
    <property type="match status" value="1"/>
</dbReference>
<comment type="catalytic activity">
    <reaction evidence="9">
        <text>D-ribose 5-phosphate + ATP = 5-phospho-alpha-D-ribose 1-diphosphate + AMP + H(+)</text>
        <dbReference type="Rhea" id="RHEA:15609"/>
        <dbReference type="ChEBI" id="CHEBI:15378"/>
        <dbReference type="ChEBI" id="CHEBI:30616"/>
        <dbReference type="ChEBI" id="CHEBI:58017"/>
        <dbReference type="ChEBI" id="CHEBI:78346"/>
        <dbReference type="ChEBI" id="CHEBI:456215"/>
        <dbReference type="EC" id="2.7.6.1"/>
    </reaction>
</comment>
<gene>
    <name evidence="11" type="ORF">COS58_00420</name>
</gene>
<dbReference type="FunFam" id="3.40.50.2020:FF:000007">
    <property type="entry name" value="Ribose-phosphate pyrophosphokinase"/>
    <property type="match status" value="1"/>
</dbReference>
<dbReference type="GO" id="GO:0016301">
    <property type="term" value="F:kinase activity"/>
    <property type="evidence" value="ECO:0007669"/>
    <property type="project" value="UniProtKB-KW"/>
</dbReference>
<dbReference type="InterPro" id="IPR000836">
    <property type="entry name" value="PRTase_dom"/>
</dbReference>
<feature type="domain" description="Ribose-phosphate pyrophosphokinase N-terminal" evidence="10">
    <location>
        <begin position="12"/>
        <end position="127"/>
    </location>
</feature>
<keyword evidence="6 11" id="KW-0418">Kinase</keyword>
<dbReference type="GO" id="GO:0000287">
    <property type="term" value="F:magnesium ion binding"/>
    <property type="evidence" value="ECO:0007669"/>
    <property type="project" value="InterPro"/>
</dbReference>
<evidence type="ECO:0000256" key="7">
    <source>
        <dbReference type="ARBA" id="ARBA00022840"/>
    </source>
</evidence>
<dbReference type="GO" id="GO:0006164">
    <property type="term" value="P:purine nucleotide biosynthetic process"/>
    <property type="evidence" value="ECO:0007669"/>
    <property type="project" value="TreeGrafter"/>
</dbReference>
<dbReference type="AlphaFoldDB" id="A0A2M7B9V6"/>
<dbReference type="Pfam" id="PF13793">
    <property type="entry name" value="Pribosyltran_N"/>
    <property type="match status" value="1"/>
</dbReference>
<evidence type="ECO:0000313" key="11">
    <source>
        <dbReference type="EMBL" id="PIU99871.1"/>
    </source>
</evidence>
<name>A0A2M7B9V6_9BACT</name>
<keyword evidence="8" id="KW-0460">Magnesium</keyword>
<dbReference type="SMART" id="SM01400">
    <property type="entry name" value="Pribosyltran_N"/>
    <property type="match status" value="1"/>
</dbReference>
<dbReference type="InterPro" id="IPR005946">
    <property type="entry name" value="Rib-P_diPkinase"/>
</dbReference>
<evidence type="ECO:0000313" key="12">
    <source>
        <dbReference type="Proteomes" id="UP000228561"/>
    </source>
</evidence>
<dbReference type="CDD" id="cd06223">
    <property type="entry name" value="PRTases_typeI"/>
    <property type="match status" value="1"/>
</dbReference>
<dbReference type="EC" id="2.7.6.1" evidence="1"/>
<dbReference type="Pfam" id="PF14572">
    <property type="entry name" value="Pribosyl_synth"/>
    <property type="match status" value="1"/>
</dbReference>
<protein>
    <recommendedName>
        <fullName evidence="1">ribose-phosphate diphosphokinase</fullName>
        <ecNumber evidence="1">2.7.6.1</ecNumber>
    </recommendedName>
</protein>
<dbReference type="GO" id="GO:0005524">
    <property type="term" value="F:ATP binding"/>
    <property type="evidence" value="ECO:0007669"/>
    <property type="project" value="UniProtKB-KW"/>
</dbReference>
<evidence type="ECO:0000256" key="2">
    <source>
        <dbReference type="ARBA" id="ARBA00022679"/>
    </source>
</evidence>
<evidence type="ECO:0000256" key="1">
    <source>
        <dbReference type="ARBA" id="ARBA00013247"/>
    </source>
</evidence>
<keyword evidence="3" id="KW-0479">Metal-binding</keyword>
<evidence type="ECO:0000259" key="10">
    <source>
        <dbReference type="Pfam" id="PF13793"/>
    </source>
</evidence>
<evidence type="ECO:0000256" key="6">
    <source>
        <dbReference type="ARBA" id="ARBA00022777"/>
    </source>
</evidence>
<dbReference type="EMBL" id="PEVG01000002">
    <property type="protein sequence ID" value="PIU99871.1"/>
    <property type="molecule type" value="Genomic_DNA"/>
</dbReference>
<dbReference type="InterPro" id="IPR029057">
    <property type="entry name" value="PRTase-like"/>
</dbReference>
<accession>A0A2M7B9V6</accession>
<dbReference type="Gene3D" id="3.40.50.2020">
    <property type="match status" value="2"/>
</dbReference>
<dbReference type="InterPro" id="IPR029099">
    <property type="entry name" value="Pribosyltran_N"/>
</dbReference>
<dbReference type="SUPFAM" id="SSF53271">
    <property type="entry name" value="PRTase-like"/>
    <property type="match status" value="1"/>
</dbReference>
<evidence type="ECO:0000256" key="3">
    <source>
        <dbReference type="ARBA" id="ARBA00022723"/>
    </source>
</evidence>
<evidence type="ECO:0000256" key="9">
    <source>
        <dbReference type="ARBA" id="ARBA00049535"/>
    </source>
</evidence>
<dbReference type="NCBIfam" id="NF002320">
    <property type="entry name" value="PRK01259.1"/>
    <property type="match status" value="1"/>
</dbReference>
<keyword evidence="2 11" id="KW-0808">Transferase</keyword>
<evidence type="ECO:0000256" key="8">
    <source>
        <dbReference type="ARBA" id="ARBA00022842"/>
    </source>
</evidence>
<keyword evidence="7" id="KW-0067">ATP-binding</keyword>
<dbReference type="PANTHER" id="PTHR10210:SF41">
    <property type="entry name" value="RIBOSE-PHOSPHATE PYROPHOSPHOKINASE 1, CHLOROPLASTIC"/>
    <property type="match status" value="1"/>
</dbReference>
<evidence type="ECO:0000256" key="5">
    <source>
        <dbReference type="ARBA" id="ARBA00022741"/>
    </source>
</evidence>
<organism evidence="11 12">
    <name type="scientific">Candidatus Tagabacteria bacterium CG03_land_8_20_14_0_80_41_22</name>
    <dbReference type="NCBI Taxonomy" id="1975020"/>
    <lineage>
        <taxon>Bacteria</taxon>
        <taxon>Candidatus Tagaibacteriota</taxon>
    </lineage>
</organism>
<dbReference type="GO" id="GO:0005737">
    <property type="term" value="C:cytoplasm"/>
    <property type="evidence" value="ECO:0007669"/>
    <property type="project" value="TreeGrafter"/>
</dbReference>